<dbReference type="CDD" id="cd06267">
    <property type="entry name" value="PBP1_LacI_sugar_binding-like"/>
    <property type="match status" value="1"/>
</dbReference>
<keyword evidence="3" id="KW-0238">DNA-binding</keyword>
<evidence type="ECO:0000256" key="4">
    <source>
        <dbReference type="ARBA" id="ARBA00023163"/>
    </source>
</evidence>
<evidence type="ECO:0000256" key="1">
    <source>
        <dbReference type="ARBA" id="ARBA00022491"/>
    </source>
</evidence>
<dbReference type="InterPro" id="IPR000843">
    <property type="entry name" value="HTH_LacI"/>
</dbReference>
<keyword evidence="4" id="KW-0804">Transcription</keyword>
<name>A0ABQ6HZK1_9MICO</name>
<protein>
    <submittedName>
        <fullName evidence="6">LacI family transcriptional regulator</fullName>
    </submittedName>
</protein>
<evidence type="ECO:0000313" key="6">
    <source>
        <dbReference type="EMBL" id="GMA23328.1"/>
    </source>
</evidence>
<dbReference type="CDD" id="cd01392">
    <property type="entry name" value="HTH_LacI"/>
    <property type="match status" value="1"/>
</dbReference>
<evidence type="ECO:0000313" key="7">
    <source>
        <dbReference type="Proteomes" id="UP001157091"/>
    </source>
</evidence>
<sequence length="356" mass="38648">MTDPESTSARFGRPVRLSDVAAQAGVSVKTVSRVLNGEQYVTETMRQLVLRTAAELGYVGDSRARTLRTNRSGFLGFVVPDIRNGFFARLTQSMETRVANAGQTMLLGISDELPEKEDRYLRLFRQQRIDGLVVVPAGGPSLIDVSHRLPVVVLERTTEELQGKADHVLVQNFEAAQQLTRHLAGAHGLTELAMVGGESTVSSVMERRRGFVEAVTELGLPLHESNGHLSIEDATAGALALFRTLEPPFGVFATGSRMYWGVMAAIAQLGLRIPKDVAVVTFDGTGDVNISPVMPTQAILPVETMTARAMQLLVERTASPELEPRTRYVECDIIYGTTCGCVESDLTGPLVVRGRA</sequence>
<dbReference type="SMART" id="SM00354">
    <property type="entry name" value="HTH_LACI"/>
    <property type="match status" value="1"/>
</dbReference>
<dbReference type="Gene3D" id="3.40.50.2300">
    <property type="match status" value="2"/>
</dbReference>
<dbReference type="InterPro" id="IPR028082">
    <property type="entry name" value="Peripla_BP_I"/>
</dbReference>
<dbReference type="Pfam" id="PF00356">
    <property type="entry name" value="LacI"/>
    <property type="match status" value="1"/>
</dbReference>
<dbReference type="SUPFAM" id="SSF53822">
    <property type="entry name" value="Periplasmic binding protein-like I"/>
    <property type="match status" value="1"/>
</dbReference>
<dbReference type="SUPFAM" id="SSF47413">
    <property type="entry name" value="lambda repressor-like DNA-binding domains"/>
    <property type="match status" value="1"/>
</dbReference>
<dbReference type="Proteomes" id="UP001157091">
    <property type="component" value="Unassembled WGS sequence"/>
</dbReference>
<dbReference type="PANTHER" id="PTHR30146:SF148">
    <property type="entry name" value="HTH-TYPE TRANSCRIPTIONAL REPRESSOR PURR-RELATED"/>
    <property type="match status" value="1"/>
</dbReference>
<evidence type="ECO:0000256" key="2">
    <source>
        <dbReference type="ARBA" id="ARBA00023015"/>
    </source>
</evidence>
<gene>
    <name evidence="6" type="ORF">GCM10025864_10870</name>
</gene>
<evidence type="ECO:0000259" key="5">
    <source>
        <dbReference type="PROSITE" id="PS50932"/>
    </source>
</evidence>
<dbReference type="PROSITE" id="PS50932">
    <property type="entry name" value="HTH_LACI_2"/>
    <property type="match status" value="1"/>
</dbReference>
<dbReference type="Pfam" id="PF13377">
    <property type="entry name" value="Peripla_BP_3"/>
    <property type="match status" value="1"/>
</dbReference>
<comment type="caution">
    <text evidence="6">The sequence shown here is derived from an EMBL/GenBank/DDBJ whole genome shotgun (WGS) entry which is preliminary data.</text>
</comment>
<feature type="domain" description="HTH lacI-type" evidence="5">
    <location>
        <begin position="15"/>
        <end position="69"/>
    </location>
</feature>
<evidence type="ECO:0000256" key="3">
    <source>
        <dbReference type="ARBA" id="ARBA00023125"/>
    </source>
</evidence>
<reference evidence="7" key="1">
    <citation type="journal article" date="2019" name="Int. J. Syst. Evol. Microbiol.">
        <title>The Global Catalogue of Microorganisms (GCM) 10K type strain sequencing project: providing services to taxonomists for standard genome sequencing and annotation.</title>
        <authorList>
            <consortium name="The Broad Institute Genomics Platform"/>
            <consortium name="The Broad Institute Genome Sequencing Center for Infectious Disease"/>
            <person name="Wu L."/>
            <person name="Ma J."/>
        </authorList>
    </citation>
    <scope>NUCLEOTIDE SEQUENCE [LARGE SCALE GENOMIC DNA]</scope>
    <source>
        <strain evidence="7">NBRC 106348</strain>
    </source>
</reference>
<accession>A0ABQ6HZK1</accession>
<proteinExistence type="predicted"/>
<dbReference type="Gene3D" id="1.10.260.40">
    <property type="entry name" value="lambda repressor-like DNA-binding domains"/>
    <property type="match status" value="1"/>
</dbReference>
<keyword evidence="7" id="KW-1185">Reference proteome</keyword>
<dbReference type="PROSITE" id="PS00356">
    <property type="entry name" value="HTH_LACI_1"/>
    <property type="match status" value="1"/>
</dbReference>
<keyword evidence="1" id="KW-0678">Repressor</keyword>
<organism evidence="6 7">
    <name type="scientific">Luteimicrobium album</name>
    <dbReference type="NCBI Taxonomy" id="1054550"/>
    <lineage>
        <taxon>Bacteria</taxon>
        <taxon>Bacillati</taxon>
        <taxon>Actinomycetota</taxon>
        <taxon>Actinomycetes</taxon>
        <taxon>Micrococcales</taxon>
        <taxon>Luteimicrobium</taxon>
    </lineage>
</organism>
<keyword evidence="2" id="KW-0805">Transcription regulation</keyword>
<dbReference type="InterPro" id="IPR010982">
    <property type="entry name" value="Lambda_DNA-bd_dom_sf"/>
</dbReference>
<dbReference type="EMBL" id="BSUK01000001">
    <property type="protein sequence ID" value="GMA23328.1"/>
    <property type="molecule type" value="Genomic_DNA"/>
</dbReference>
<dbReference type="RefSeq" id="WP_284292375.1">
    <property type="nucleotide sequence ID" value="NZ_BSUK01000001.1"/>
</dbReference>
<dbReference type="PANTHER" id="PTHR30146">
    <property type="entry name" value="LACI-RELATED TRANSCRIPTIONAL REPRESSOR"/>
    <property type="match status" value="1"/>
</dbReference>
<dbReference type="InterPro" id="IPR046335">
    <property type="entry name" value="LacI/GalR-like_sensor"/>
</dbReference>